<dbReference type="InParanoid" id="A0A0V0R8P7"/>
<feature type="region of interest" description="Disordered" evidence="2">
    <location>
        <begin position="2107"/>
        <end position="2134"/>
    </location>
</feature>
<keyword evidence="3" id="KW-0812">Transmembrane</keyword>
<organism evidence="5 6">
    <name type="scientific">Pseudocohnilembus persalinus</name>
    <name type="common">Ciliate</name>
    <dbReference type="NCBI Taxonomy" id="266149"/>
    <lineage>
        <taxon>Eukaryota</taxon>
        <taxon>Sar</taxon>
        <taxon>Alveolata</taxon>
        <taxon>Ciliophora</taxon>
        <taxon>Intramacronucleata</taxon>
        <taxon>Oligohymenophorea</taxon>
        <taxon>Scuticociliatia</taxon>
        <taxon>Philasterida</taxon>
        <taxon>Pseudocohnilembidae</taxon>
        <taxon>Pseudocohnilembus</taxon>
    </lineage>
</organism>
<keyword evidence="3" id="KW-1133">Transmembrane helix</keyword>
<sequence>MASAQGNYLEIKDSQQVDINYLVFSSINLSQAVCQISEITQLSMNNIEILNSFNNNENGIIYFENINEVNVQNLLAENNQSENGGAMYFENVINISILQSQFKNNQATVQGGGILIYGDSPIGTVQILETLFESNQAYEGGGMYVTQATNIIIQNSNYTQNHAENAGGGANFVTNNNIVIQNLMCTANTVVKSGGCLCGLKVQSINLQGAVSEGNSANFGSFFFAQYSGGIQMIGVNSTLESGQVGSLFFNSGTGPVVLRNLFIEKNQFQIEQLGGGLAVYSMNGVFIHDTVFDYCQAGQGGGASFDSLGYLYFENVQFTNNTSIAGGGALHMVAFQSVIIVQSNFTKNYGEFGGALNFFNQNPDKKMIIQNNEFVQNQALYSGGVTYYKNSIKNQQIIQSSQNYYFQNTAISGVLLIDNAQQVNINDEQFLSNILTQQGAVMMINNFEIFIEDNHFEGNFGAIGVALYLQQNNQLNLKRNTFINNQGKQSGDVFDDSSFSYIEENTFNSSRAIQANSGQQACILAQSTGLNSNFIVMNSVFVNNTAESISSAIELVNIYNVQINDIEIDSNINNGVTITQMRGGSILLVIDFLSGLKANPVLIIENITIHNNQGDSSGGVYIQGAKNCFGCLIKNITYENCQSNTYNEIQHIVMLIQSNYVKIDDVKFLSNKQNNGLTLLNSGDIILTKIYAEVFESQFNSIINIQASQNISLTDSQFYNITSIYQSTIRILNSADLILSNLILNNCKNLQGEAGGIYGTTLQNFQISNVQMQEIKSIKGSCIYIEQSNFIDIIDSQFTESAATISSPGFFFLDGRNYNVQNCLINNNVANSEVGGVTINKITNITFANSQINDNNGGQEVGGISVDNSEDVKFNNLTINNNFSAKQAGGLRFQYTINALIDDSHINNNKILSNKGGGIIIIQGDSIKFDNSEINENQSDYGGGIYIQQSKNITLNNIDVLKNEAKFSGGAIYISDTEDTYLNKLNIKNNKAISQDGGGIYIDQISEYVEIIESDIEENYSNKKGGGIFVGYLTNFVLNKVKINQNQADNQGSGLYLQQVGNVQISETIFDNNFGSTSGGAIYSINTQEIIIQRSNFKNNQASIQGGAIHVSEQQKLMIENTKMNGNKIQINKNSKTLLDDQKQSFGGSIYADQVVEFTFKNSNIKNSYSYFKGGGIYATNINNLQLSDSQIKQATVEAHIKYDIEKKDQEYLLSKGGGFYYEFNLEEDEIDSTDVKIKLNNIVMEQCVASQGGGMLIKQNQDQDFDYQISNLKFNKNEADIGPGARFLGIFSTNFQEKIKSVSKESNNKGYINDDALFFGFYRNEKILSEKDSEFVLCYQGQFSLEGGVTSCEPCIENGICKGGYVQIYPKEHYWRNNDDSLDFYYCSSYPEACLGNKCKETYDGVLCEDCDLSQNTFKEGLYCAKCDSNQAVVFNQILKMVILVVLTLSSVMSLKKKLDEHQIKKILKIFQIVITRENQFSIIMKIFITHNQILSAGSELAEKIPEKILNYMNFVGNPVDSVSKSLECLYEYENESDQYEILYKGQILGYALSIISLLILIAVPLLGFLFKKFSKYQLKPLIISTMLCYFITIQPGALQISLKSLYCRNIGGTLYSAFQSQVLCDSEFFMLKLVPLHITMIFILVVIIPLIILRKIHKYYCQGTLYHKMQILRSYGLFYIELSENKYYWEFIWMYMKILVVVIANFYPSQGTDQIALTLSLGVCIIQEDIQSWFVVVAFIIIFIGNCIFLYQLIILAFGFQIEQNIHLLLKLPIPCIRDRIQRRFDLETFPQEQQQDIKKEAFKQILAISKSQSYNEDINIQRNCIKEKVQLKKNILNNFSKEKFVQFNSEHAPKKSILGREKQFIDQMKQIKCVNLLIKNLDQYEAIQTATTLNYISSQSYQDVKQSAKSQILRERVSKIRTKKNKNSLFNLQQKQLSFNNSLGDFESSRNLLPTQKIQVKSQNIYSCELNYNQSNKEQQSEENQKIQNDYLNFNSYETQYQNNDLDINSQNSQDKNKIDEKVSVENQTQNSQQDHIPSLNQIVEDLNQSQKQNTQTFFNNNNYELEQKQDISVNSKNSNFLQINNSKNSSVLSIDNKNFMDNSDIHSQNNNSKISNENSQFNNKNKDNLKNQETQPLQSQNLLISNSLEINNSNNIEKKTELDNLDTQQLDNSQNYIDQQKEYRQEYQQNEENNEQVILNEIQQFQTNEQQDQS</sequence>
<dbReference type="InterPro" id="IPR039448">
    <property type="entry name" value="Beta_helix"/>
</dbReference>
<evidence type="ECO:0000313" key="6">
    <source>
        <dbReference type="Proteomes" id="UP000054937"/>
    </source>
</evidence>
<dbReference type="InterPro" id="IPR006626">
    <property type="entry name" value="PbH1"/>
</dbReference>
<feature type="transmembrane region" description="Helical" evidence="3">
    <location>
        <begin position="1636"/>
        <end position="1656"/>
    </location>
</feature>
<evidence type="ECO:0000256" key="2">
    <source>
        <dbReference type="SAM" id="MobiDB-lite"/>
    </source>
</evidence>
<dbReference type="SUPFAM" id="SSF51126">
    <property type="entry name" value="Pectin lyase-like"/>
    <property type="match status" value="5"/>
</dbReference>
<comment type="caution">
    <text evidence="5">The sequence shown here is derived from an EMBL/GenBank/DDBJ whole genome shotgun (WGS) entry which is preliminary data.</text>
</comment>
<dbReference type="InterPro" id="IPR011050">
    <property type="entry name" value="Pectin_lyase_fold/virulence"/>
</dbReference>
<dbReference type="GO" id="GO:0016829">
    <property type="term" value="F:lyase activity"/>
    <property type="evidence" value="ECO:0007669"/>
    <property type="project" value="UniProtKB-KW"/>
</dbReference>
<gene>
    <name evidence="5" type="ORF">PPERSA_12222</name>
</gene>
<dbReference type="OMA" id="IDDSHIN"/>
<dbReference type="EMBL" id="LDAU01000018">
    <property type="protein sequence ID" value="KRX10871.1"/>
    <property type="molecule type" value="Genomic_DNA"/>
</dbReference>
<feature type="transmembrane region" description="Helical" evidence="3">
    <location>
        <begin position="1436"/>
        <end position="1457"/>
    </location>
</feature>
<reference evidence="5 6" key="1">
    <citation type="journal article" date="2015" name="Sci. Rep.">
        <title>Genome of the facultative scuticociliatosis pathogen Pseudocohnilembus persalinus provides insight into its virulence through horizontal gene transfer.</title>
        <authorList>
            <person name="Xiong J."/>
            <person name="Wang G."/>
            <person name="Cheng J."/>
            <person name="Tian M."/>
            <person name="Pan X."/>
            <person name="Warren A."/>
            <person name="Jiang C."/>
            <person name="Yuan D."/>
            <person name="Miao W."/>
        </authorList>
    </citation>
    <scope>NUCLEOTIDE SEQUENCE [LARGE SCALE GENOMIC DNA]</scope>
    <source>
        <strain evidence="5">36N120E</strain>
    </source>
</reference>
<feature type="coiled-coil region" evidence="1">
    <location>
        <begin position="2178"/>
        <end position="2205"/>
    </location>
</feature>
<keyword evidence="5" id="KW-0456">Lyase</keyword>
<feature type="transmembrane region" description="Helical" evidence="3">
    <location>
        <begin position="1550"/>
        <end position="1572"/>
    </location>
</feature>
<name>A0A0V0R8P7_PSEPJ</name>
<feature type="compositionally biased region" description="Polar residues" evidence="2">
    <location>
        <begin position="2107"/>
        <end position="2128"/>
    </location>
</feature>
<feature type="domain" description="Right handed beta helix" evidence="4">
    <location>
        <begin position="782"/>
        <end position="958"/>
    </location>
</feature>
<proteinExistence type="predicted"/>
<evidence type="ECO:0000256" key="1">
    <source>
        <dbReference type="SAM" id="Coils"/>
    </source>
</evidence>
<evidence type="ECO:0000313" key="5">
    <source>
        <dbReference type="EMBL" id="KRX10871.1"/>
    </source>
</evidence>
<dbReference type="PANTHER" id="PTHR11319:SF35">
    <property type="entry name" value="OUTER MEMBRANE PROTEIN PMPC-RELATED"/>
    <property type="match status" value="1"/>
</dbReference>
<keyword evidence="1" id="KW-0175">Coiled coil</keyword>
<dbReference type="InterPro" id="IPR012334">
    <property type="entry name" value="Pectin_lyas_fold"/>
</dbReference>
<dbReference type="Gene3D" id="2.160.20.10">
    <property type="entry name" value="Single-stranded right-handed beta-helix, Pectin lyase-like"/>
    <property type="match status" value="1"/>
</dbReference>
<protein>
    <submittedName>
        <fullName evidence="5">Pectin lyase fold/virulence factor</fullName>
    </submittedName>
</protein>
<keyword evidence="3" id="KW-0472">Membrane</keyword>
<dbReference type="Pfam" id="PF13229">
    <property type="entry name" value="Beta_helix"/>
    <property type="match status" value="1"/>
</dbReference>
<keyword evidence="6" id="KW-1185">Reference proteome</keyword>
<dbReference type="PANTHER" id="PTHR11319">
    <property type="entry name" value="G PROTEIN-COUPLED RECEPTOR-RELATED"/>
    <property type="match status" value="1"/>
</dbReference>
<feature type="transmembrane region" description="Helical" evidence="3">
    <location>
        <begin position="1736"/>
        <end position="1763"/>
    </location>
</feature>
<accession>A0A0V0R8P7</accession>
<dbReference type="OrthoDB" id="77931at2759"/>
<evidence type="ECO:0000256" key="3">
    <source>
        <dbReference type="SAM" id="Phobius"/>
    </source>
</evidence>
<dbReference type="SMART" id="SM00710">
    <property type="entry name" value="PbH1"/>
    <property type="match status" value="22"/>
</dbReference>
<evidence type="ECO:0000259" key="4">
    <source>
        <dbReference type="Pfam" id="PF13229"/>
    </source>
</evidence>
<feature type="transmembrane region" description="Helical" evidence="3">
    <location>
        <begin position="1584"/>
        <end position="1605"/>
    </location>
</feature>
<feature type="transmembrane region" description="Helical" evidence="3">
    <location>
        <begin position="1690"/>
        <end position="1710"/>
    </location>
</feature>
<dbReference type="Proteomes" id="UP000054937">
    <property type="component" value="Unassembled WGS sequence"/>
</dbReference>